<evidence type="ECO:0000313" key="3">
    <source>
        <dbReference type="Proteomes" id="UP000593573"/>
    </source>
</evidence>
<comment type="caution">
    <text evidence="2">The sequence shown here is derived from an EMBL/GenBank/DDBJ whole genome shotgun (WGS) entry which is preliminary data.</text>
</comment>
<feature type="domain" description="RNase H type-1" evidence="1">
    <location>
        <begin position="82"/>
        <end position="141"/>
    </location>
</feature>
<protein>
    <recommendedName>
        <fullName evidence="1">RNase H type-1 domain-containing protein</fullName>
    </recommendedName>
</protein>
<dbReference type="SUPFAM" id="SSF53098">
    <property type="entry name" value="Ribonuclease H-like"/>
    <property type="match status" value="1"/>
</dbReference>
<organism evidence="2 3">
    <name type="scientific">Gossypium klotzschianum</name>
    <dbReference type="NCBI Taxonomy" id="34286"/>
    <lineage>
        <taxon>Eukaryota</taxon>
        <taxon>Viridiplantae</taxon>
        <taxon>Streptophyta</taxon>
        <taxon>Embryophyta</taxon>
        <taxon>Tracheophyta</taxon>
        <taxon>Spermatophyta</taxon>
        <taxon>Magnoliopsida</taxon>
        <taxon>eudicotyledons</taxon>
        <taxon>Gunneridae</taxon>
        <taxon>Pentapetalae</taxon>
        <taxon>rosids</taxon>
        <taxon>malvids</taxon>
        <taxon>Malvales</taxon>
        <taxon>Malvaceae</taxon>
        <taxon>Malvoideae</taxon>
        <taxon>Gossypium</taxon>
    </lineage>
</organism>
<evidence type="ECO:0000313" key="2">
    <source>
        <dbReference type="EMBL" id="MBA0649846.1"/>
    </source>
</evidence>
<keyword evidence="3" id="KW-1185">Reference proteome</keyword>
<dbReference type="InterPro" id="IPR012337">
    <property type="entry name" value="RNaseH-like_sf"/>
</dbReference>
<dbReference type="Pfam" id="PF13456">
    <property type="entry name" value="RVT_3"/>
    <property type="match status" value="1"/>
</dbReference>
<reference evidence="2 3" key="1">
    <citation type="journal article" date="2019" name="Genome Biol. Evol.">
        <title>Insights into the evolution of the New World diploid cottons (Gossypium, subgenus Houzingenia) based on genome sequencing.</title>
        <authorList>
            <person name="Grover C.E."/>
            <person name="Arick M.A. 2nd"/>
            <person name="Thrash A."/>
            <person name="Conover J.L."/>
            <person name="Sanders W.S."/>
            <person name="Peterson D.G."/>
            <person name="Frelichowski J.E."/>
            <person name="Scheffler J.A."/>
            <person name="Scheffler B.E."/>
            <person name="Wendel J.F."/>
        </authorList>
    </citation>
    <scope>NUCLEOTIDE SEQUENCE [LARGE SCALE GENOMIC DNA]</scope>
    <source>
        <strain evidence="2">57</strain>
        <tissue evidence="2">Leaf</tissue>
    </source>
</reference>
<accession>A0A7J8UH89</accession>
<feature type="non-terminal residue" evidence="2">
    <location>
        <position position="164"/>
    </location>
</feature>
<name>A0A7J8UH89_9ROSI</name>
<dbReference type="GO" id="GO:0004523">
    <property type="term" value="F:RNA-DNA hybrid ribonuclease activity"/>
    <property type="evidence" value="ECO:0007669"/>
    <property type="project" value="InterPro"/>
</dbReference>
<dbReference type="OrthoDB" id="10457350at2759"/>
<dbReference type="GO" id="GO:0003676">
    <property type="term" value="F:nucleic acid binding"/>
    <property type="evidence" value="ECO:0007669"/>
    <property type="project" value="InterPro"/>
</dbReference>
<proteinExistence type="predicted"/>
<dbReference type="AlphaFoldDB" id="A0A7J8UH89"/>
<sequence length="164" mass="18205">IGYNSSCPVYGHEVEDIIHVLRDCFAAKEVWTQVVPSDQQFRFFSGNLYGWFMYNLSFHERLTGTLTGYWTHLFTKGAVARENGSASAGGVAELWGILDGLLVLLSKGFERATIQTDNIDVVKALQDNMMANLENNLVVDCLAKLSLALKASLQIFENAPNEVL</sequence>
<dbReference type="EMBL" id="JABFAB010000006">
    <property type="protein sequence ID" value="MBA0649846.1"/>
    <property type="molecule type" value="Genomic_DNA"/>
</dbReference>
<dbReference type="InterPro" id="IPR002156">
    <property type="entry name" value="RNaseH_domain"/>
</dbReference>
<evidence type="ECO:0000259" key="1">
    <source>
        <dbReference type="Pfam" id="PF13456"/>
    </source>
</evidence>
<feature type="non-terminal residue" evidence="2">
    <location>
        <position position="1"/>
    </location>
</feature>
<gene>
    <name evidence="2" type="ORF">Goklo_017362</name>
</gene>
<dbReference type="Proteomes" id="UP000593573">
    <property type="component" value="Unassembled WGS sequence"/>
</dbReference>